<name>A0ACC0MRL2_RHOML</name>
<reference evidence="1" key="1">
    <citation type="submission" date="2022-02" db="EMBL/GenBank/DDBJ databases">
        <title>Plant Genome Project.</title>
        <authorList>
            <person name="Zhang R.-G."/>
        </authorList>
    </citation>
    <scope>NUCLEOTIDE SEQUENCE</scope>
    <source>
        <strain evidence="1">AT1</strain>
    </source>
</reference>
<dbReference type="EMBL" id="CM046395">
    <property type="protein sequence ID" value="KAI8542933.1"/>
    <property type="molecule type" value="Genomic_DNA"/>
</dbReference>
<sequence>MGVPSTLHQKVVLGLPTGTLTTCGDSGIRPLKKDGTLVLGILHGEEDIDLGGFSFDTSGSVLAVNVDGNFIISSVAMDIMRRMSFFPGLSLGIRQ</sequence>
<dbReference type="Proteomes" id="UP001062846">
    <property type="component" value="Chromosome 8"/>
</dbReference>
<keyword evidence="2" id="KW-1185">Reference proteome</keyword>
<organism evidence="1 2">
    <name type="scientific">Rhododendron molle</name>
    <name type="common">Chinese azalea</name>
    <name type="synonym">Azalea mollis</name>
    <dbReference type="NCBI Taxonomy" id="49168"/>
    <lineage>
        <taxon>Eukaryota</taxon>
        <taxon>Viridiplantae</taxon>
        <taxon>Streptophyta</taxon>
        <taxon>Embryophyta</taxon>
        <taxon>Tracheophyta</taxon>
        <taxon>Spermatophyta</taxon>
        <taxon>Magnoliopsida</taxon>
        <taxon>eudicotyledons</taxon>
        <taxon>Gunneridae</taxon>
        <taxon>Pentapetalae</taxon>
        <taxon>asterids</taxon>
        <taxon>Ericales</taxon>
        <taxon>Ericaceae</taxon>
        <taxon>Ericoideae</taxon>
        <taxon>Rhodoreae</taxon>
        <taxon>Rhododendron</taxon>
    </lineage>
</organism>
<gene>
    <name evidence="1" type="ORF">RHMOL_Rhmol08G0178300</name>
</gene>
<comment type="caution">
    <text evidence="1">The sequence shown here is derived from an EMBL/GenBank/DDBJ whole genome shotgun (WGS) entry which is preliminary data.</text>
</comment>
<protein>
    <submittedName>
        <fullName evidence="1">Uncharacterized protein</fullName>
    </submittedName>
</protein>
<proteinExistence type="predicted"/>
<accession>A0ACC0MRL2</accession>
<evidence type="ECO:0000313" key="2">
    <source>
        <dbReference type="Proteomes" id="UP001062846"/>
    </source>
</evidence>
<evidence type="ECO:0000313" key="1">
    <source>
        <dbReference type="EMBL" id="KAI8542933.1"/>
    </source>
</evidence>